<dbReference type="Gramene" id="PNW81269">
    <property type="protein sequence ID" value="PNW81269"/>
    <property type="gene ID" value="CHLRE_07g349119v5"/>
</dbReference>
<evidence type="ECO:0000313" key="3">
    <source>
        <dbReference type="Proteomes" id="UP000006906"/>
    </source>
</evidence>
<keyword evidence="3" id="KW-1185">Reference proteome</keyword>
<dbReference type="AlphaFoldDB" id="A0A2K3DL59"/>
<dbReference type="InParanoid" id="A0A2K3DL59"/>
<accession>A0A2K3DL59</accession>
<sequence length="127" mass="13224">MLVSLVSSIPLVGSFGLRLGLGGDLARSEATSPSLGWQLQLGEYNDFITVSLEAASATEGRDFYTTSYGSSSLANSPSLQSDFLQSATNSAELLCCHSSAHRGRRGGDVLEGTMRGGKPRGGSRAHA</sequence>
<dbReference type="KEGG" id="cre:CHLRE_07g349119v5"/>
<evidence type="ECO:0000313" key="2">
    <source>
        <dbReference type="EMBL" id="PNW81269.1"/>
    </source>
</evidence>
<proteinExistence type="predicted"/>
<dbReference type="Proteomes" id="UP000006906">
    <property type="component" value="Chromosome 7"/>
</dbReference>
<feature type="compositionally biased region" description="Basic residues" evidence="1">
    <location>
        <begin position="117"/>
        <end position="127"/>
    </location>
</feature>
<dbReference type="EMBL" id="CM008968">
    <property type="protein sequence ID" value="PNW81269.1"/>
    <property type="molecule type" value="Genomic_DNA"/>
</dbReference>
<protein>
    <submittedName>
        <fullName evidence="2">Uncharacterized protein</fullName>
    </submittedName>
</protein>
<gene>
    <name evidence="2" type="ORF">CHLRE_07g349119v5</name>
</gene>
<evidence type="ECO:0000256" key="1">
    <source>
        <dbReference type="SAM" id="MobiDB-lite"/>
    </source>
</evidence>
<feature type="region of interest" description="Disordered" evidence="1">
    <location>
        <begin position="101"/>
        <end position="127"/>
    </location>
</feature>
<reference evidence="2 3" key="1">
    <citation type="journal article" date="2007" name="Science">
        <title>The Chlamydomonas genome reveals the evolution of key animal and plant functions.</title>
        <authorList>
            <person name="Merchant S.S."/>
            <person name="Prochnik S.E."/>
            <person name="Vallon O."/>
            <person name="Harris E.H."/>
            <person name="Karpowicz S.J."/>
            <person name="Witman G.B."/>
            <person name="Terry A."/>
            <person name="Salamov A."/>
            <person name="Fritz-Laylin L.K."/>
            <person name="Marechal-Drouard L."/>
            <person name="Marshall W.F."/>
            <person name="Qu L.H."/>
            <person name="Nelson D.R."/>
            <person name="Sanderfoot A.A."/>
            <person name="Spalding M.H."/>
            <person name="Kapitonov V.V."/>
            <person name="Ren Q."/>
            <person name="Ferris P."/>
            <person name="Lindquist E."/>
            <person name="Shapiro H."/>
            <person name="Lucas S.M."/>
            <person name="Grimwood J."/>
            <person name="Schmutz J."/>
            <person name="Cardol P."/>
            <person name="Cerutti H."/>
            <person name="Chanfreau G."/>
            <person name="Chen C.L."/>
            <person name="Cognat V."/>
            <person name="Croft M.T."/>
            <person name="Dent R."/>
            <person name="Dutcher S."/>
            <person name="Fernandez E."/>
            <person name="Fukuzawa H."/>
            <person name="Gonzalez-Ballester D."/>
            <person name="Gonzalez-Halphen D."/>
            <person name="Hallmann A."/>
            <person name="Hanikenne M."/>
            <person name="Hippler M."/>
            <person name="Inwood W."/>
            <person name="Jabbari K."/>
            <person name="Kalanon M."/>
            <person name="Kuras R."/>
            <person name="Lefebvre P.A."/>
            <person name="Lemaire S.D."/>
            <person name="Lobanov A.V."/>
            <person name="Lohr M."/>
            <person name="Manuell A."/>
            <person name="Meier I."/>
            <person name="Mets L."/>
            <person name="Mittag M."/>
            <person name="Mittelmeier T."/>
            <person name="Moroney J.V."/>
            <person name="Moseley J."/>
            <person name="Napoli C."/>
            <person name="Nedelcu A.M."/>
            <person name="Niyogi K."/>
            <person name="Novoselov S.V."/>
            <person name="Paulsen I.T."/>
            <person name="Pazour G."/>
            <person name="Purton S."/>
            <person name="Ral J.P."/>
            <person name="Riano-Pachon D.M."/>
            <person name="Riekhof W."/>
            <person name="Rymarquis L."/>
            <person name="Schroda M."/>
            <person name="Stern D."/>
            <person name="Umen J."/>
            <person name="Willows R."/>
            <person name="Wilson N."/>
            <person name="Zimmer S.L."/>
            <person name="Allmer J."/>
            <person name="Balk J."/>
            <person name="Bisova K."/>
            <person name="Chen C.J."/>
            <person name="Elias M."/>
            <person name="Gendler K."/>
            <person name="Hauser C."/>
            <person name="Lamb M.R."/>
            <person name="Ledford H."/>
            <person name="Long J.C."/>
            <person name="Minagawa J."/>
            <person name="Page M.D."/>
            <person name="Pan J."/>
            <person name="Pootakham W."/>
            <person name="Roje S."/>
            <person name="Rose A."/>
            <person name="Stahlberg E."/>
            <person name="Terauchi A.M."/>
            <person name="Yang P."/>
            <person name="Ball S."/>
            <person name="Bowler C."/>
            <person name="Dieckmann C.L."/>
            <person name="Gladyshev V.N."/>
            <person name="Green P."/>
            <person name="Jorgensen R."/>
            <person name="Mayfield S."/>
            <person name="Mueller-Roeber B."/>
            <person name="Rajamani S."/>
            <person name="Sayre R.T."/>
            <person name="Brokstein P."/>
            <person name="Dubchak I."/>
            <person name="Goodstein D."/>
            <person name="Hornick L."/>
            <person name="Huang Y.W."/>
            <person name="Jhaveri J."/>
            <person name="Luo Y."/>
            <person name="Martinez D."/>
            <person name="Ngau W.C."/>
            <person name="Otillar B."/>
            <person name="Poliakov A."/>
            <person name="Porter A."/>
            <person name="Szajkowski L."/>
            <person name="Werner G."/>
            <person name="Zhou K."/>
            <person name="Grigoriev I.V."/>
            <person name="Rokhsar D.S."/>
            <person name="Grossman A.R."/>
        </authorList>
    </citation>
    <scope>NUCLEOTIDE SEQUENCE [LARGE SCALE GENOMIC DNA]</scope>
    <source>
        <strain evidence="3">CC-503</strain>
    </source>
</reference>
<organism evidence="2 3">
    <name type="scientific">Chlamydomonas reinhardtii</name>
    <name type="common">Chlamydomonas smithii</name>
    <dbReference type="NCBI Taxonomy" id="3055"/>
    <lineage>
        <taxon>Eukaryota</taxon>
        <taxon>Viridiplantae</taxon>
        <taxon>Chlorophyta</taxon>
        <taxon>core chlorophytes</taxon>
        <taxon>Chlorophyceae</taxon>
        <taxon>CS clade</taxon>
        <taxon>Chlamydomonadales</taxon>
        <taxon>Chlamydomonadaceae</taxon>
        <taxon>Chlamydomonas</taxon>
    </lineage>
</organism>
<name>A0A2K3DL59_CHLRE</name>
<dbReference type="GeneID" id="66054193"/>
<dbReference type="RefSeq" id="XP_042923088.1">
    <property type="nucleotide sequence ID" value="XM_043064520.1"/>
</dbReference>